<dbReference type="HAMAP" id="MF_02120">
    <property type="entry name" value="LysA"/>
    <property type="match status" value="1"/>
</dbReference>
<dbReference type="OrthoDB" id="9802241at2"/>
<dbReference type="Gene3D" id="3.20.20.10">
    <property type="entry name" value="Alanine racemase"/>
    <property type="match status" value="1"/>
</dbReference>
<evidence type="ECO:0000256" key="1">
    <source>
        <dbReference type="ARBA" id="ARBA00001933"/>
    </source>
</evidence>
<dbReference type="InterPro" id="IPR029066">
    <property type="entry name" value="PLP-binding_barrel"/>
</dbReference>
<comment type="similarity">
    <text evidence="5">Belongs to the Orn/Lys/Arg decarboxylase class-II family. LysA subfamily.</text>
</comment>
<dbReference type="PRINTS" id="PR01181">
    <property type="entry name" value="DAPDCRBXLASE"/>
</dbReference>
<dbReference type="FunFam" id="3.20.20.10:FF:000003">
    <property type="entry name" value="Diaminopimelate decarboxylase"/>
    <property type="match status" value="1"/>
</dbReference>
<dbReference type="SUPFAM" id="SSF51419">
    <property type="entry name" value="PLP-binding barrel"/>
    <property type="match status" value="1"/>
</dbReference>
<keyword evidence="5" id="KW-0028">Amino-acid biosynthesis</keyword>
<dbReference type="GO" id="GO:0030170">
    <property type="term" value="F:pyridoxal phosphate binding"/>
    <property type="evidence" value="ECO:0007669"/>
    <property type="project" value="UniProtKB-UniRule"/>
</dbReference>
<evidence type="ECO:0000256" key="8">
    <source>
        <dbReference type="RuleBase" id="RU003738"/>
    </source>
</evidence>
<reference evidence="11 12" key="1">
    <citation type="submission" date="2017-03" db="EMBL/GenBank/DDBJ databases">
        <authorList>
            <person name="Afonso C.L."/>
            <person name="Miller P.J."/>
            <person name="Scott M.A."/>
            <person name="Spackman E."/>
            <person name="Goraichik I."/>
            <person name="Dimitrov K.M."/>
            <person name="Suarez D.L."/>
            <person name="Swayne D.E."/>
        </authorList>
    </citation>
    <scope>NUCLEOTIDE SEQUENCE [LARGE SCALE GENOMIC DNA]</scope>
    <source>
        <strain evidence="11 12">CECT 8397</strain>
    </source>
</reference>
<evidence type="ECO:0000259" key="10">
    <source>
        <dbReference type="Pfam" id="PF02784"/>
    </source>
</evidence>
<dbReference type="PANTHER" id="PTHR43727:SF2">
    <property type="entry name" value="GROUP IV DECARBOXYLASE"/>
    <property type="match status" value="1"/>
</dbReference>
<comment type="catalytic activity">
    <reaction evidence="5 8">
        <text>meso-2,6-diaminopimelate + H(+) = L-lysine + CO2</text>
        <dbReference type="Rhea" id="RHEA:15101"/>
        <dbReference type="ChEBI" id="CHEBI:15378"/>
        <dbReference type="ChEBI" id="CHEBI:16526"/>
        <dbReference type="ChEBI" id="CHEBI:32551"/>
        <dbReference type="ChEBI" id="CHEBI:57791"/>
        <dbReference type="EC" id="4.1.1.20"/>
    </reaction>
</comment>
<feature type="binding site" evidence="5">
    <location>
        <position position="318"/>
    </location>
    <ligand>
        <name>substrate</name>
    </ligand>
</feature>
<feature type="modified residue" description="N6-(pyridoxal phosphate)lysine" evidence="5 7">
    <location>
        <position position="60"/>
    </location>
</feature>
<dbReference type="InterPro" id="IPR002986">
    <property type="entry name" value="DAP_deCOOHase_LysA"/>
</dbReference>
<keyword evidence="12" id="KW-1185">Reference proteome</keyword>
<gene>
    <name evidence="5 11" type="primary">lysA</name>
    <name evidence="11" type="ORF">PSJ8397_02819</name>
</gene>
<dbReference type="RefSeq" id="WP_085865216.1">
    <property type="nucleotide sequence ID" value="NZ_FWFT01000005.1"/>
</dbReference>
<evidence type="ECO:0000256" key="5">
    <source>
        <dbReference type="HAMAP-Rule" id="MF_02120"/>
    </source>
</evidence>
<keyword evidence="3 5" id="KW-0663">Pyridoxal phosphate</keyword>
<comment type="pathway">
    <text evidence="5 8">Amino-acid biosynthesis; L-lysine biosynthesis via DAP pathway; L-lysine from DL-2,6-diaminopimelate: step 1/1.</text>
</comment>
<feature type="binding site" evidence="5">
    <location>
        <position position="375"/>
    </location>
    <ligand>
        <name>substrate</name>
    </ligand>
</feature>
<dbReference type="PROSITE" id="PS00878">
    <property type="entry name" value="ODR_DC_2_1"/>
    <property type="match status" value="1"/>
</dbReference>
<feature type="domain" description="Orn/DAP/Arg decarboxylase 2 N-terminal" evidence="10">
    <location>
        <begin position="36"/>
        <end position="281"/>
    </location>
</feature>
<dbReference type="SUPFAM" id="SSF50621">
    <property type="entry name" value="Alanine racemase C-terminal domain-like"/>
    <property type="match status" value="1"/>
</dbReference>
<dbReference type="InterPro" id="IPR000183">
    <property type="entry name" value="Orn/DAP/Arg_de-COase"/>
</dbReference>
<comment type="cofactor">
    <cofactor evidence="1 5 7 8">
        <name>pyridoxal 5'-phosphate</name>
        <dbReference type="ChEBI" id="CHEBI:597326"/>
    </cofactor>
</comment>
<feature type="domain" description="Orn/DAP/Arg decarboxylase 2 C-terminal" evidence="9">
    <location>
        <begin position="29"/>
        <end position="373"/>
    </location>
</feature>
<feature type="binding site" evidence="5">
    <location>
        <position position="347"/>
    </location>
    <ligand>
        <name>substrate</name>
    </ligand>
</feature>
<name>A0A1Y5T4L1_9RHOB</name>
<dbReference type="AlphaFoldDB" id="A0A1Y5T4L1"/>
<evidence type="ECO:0000256" key="4">
    <source>
        <dbReference type="ARBA" id="ARBA00023239"/>
    </source>
</evidence>
<dbReference type="Proteomes" id="UP000193623">
    <property type="component" value="Unassembled WGS sequence"/>
</dbReference>
<comment type="subunit">
    <text evidence="5">Homodimer.</text>
</comment>
<sequence length="421" mass="45811">MDHFLYRDGQLFAEDVPLAQIAAEVGTPFYVYSSATLLRHFKLFDDALAGMDHLVCFAMKSLSNQAVLKLLGDAGAGMDVVSGGEYRRARAAGIPGDRIVFSGIGKTREEMRTALEGGIRQFNVESEPEMEALSEVATSLGLEAPITVRVNPDVDAKTHAKISTGKKEDKFGIPISRAREVYAMAAALPGLKVIGIDVHIGSQLTELEPFRLAYRKVAELTEQLRADGHEITRLDLGGGLGIPYARDNSAPPLPTDYGAMIREEVGHLGCEIEIEPGRLISGNAGLLVAGVIYVKSGEGRRFLILDAAMNDLIRPAMYEAWHDIIPVIEPAAGHDLTPYDIVGPVCESGDTFAKGRMMPTLQAQDLVAFRSAGAYGAVMSSEYNSRPLIPEVLVQGDQFAVIRRRPTFDEMINRDTIPEWL</sequence>
<dbReference type="EC" id="4.1.1.20" evidence="5 6"/>
<dbReference type="InterPro" id="IPR022643">
    <property type="entry name" value="De-COase2_C"/>
</dbReference>
<evidence type="ECO:0000259" key="9">
    <source>
        <dbReference type="Pfam" id="PF00278"/>
    </source>
</evidence>
<feature type="binding site" evidence="5">
    <location>
        <position position="375"/>
    </location>
    <ligand>
        <name>pyridoxal 5'-phosphate</name>
        <dbReference type="ChEBI" id="CHEBI:597326"/>
    </ligand>
</feature>
<dbReference type="GO" id="GO:0008836">
    <property type="term" value="F:diaminopimelate decarboxylase activity"/>
    <property type="evidence" value="ECO:0007669"/>
    <property type="project" value="UniProtKB-UniRule"/>
</dbReference>
<dbReference type="CDD" id="cd06828">
    <property type="entry name" value="PLPDE_III_DapDC"/>
    <property type="match status" value="1"/>
</dbReference>
<organism evidence="11 12">
    <name type="scientific">Pseudooctadecabacter jejudonensis</name>
    <dbReference type="NCBI Taxonomy" id="1391910"/>
    <lineage>
        <taxon>Bacteria</taxon>
        <taxon>Pseudomonadati</taxon>
        <taxon>Pseudomonadota</taxon>
        <taxon>Alphaproteobacteria</taxon>
        <taxon>Rhodobacterales</taxon>
        <taxon>Paracoccaceae</taxon>
        <taxon>Pseudooctadecabacter</taxon>
    </lineage>
</organism>
<dbReference type="PROSITE" id="PS00879">
    <property type="entry name" value="ODR_DC_2_2"/>
    <property type="match status" value="1"/>
</dbReference>
<keyword evidence="4 5" id="KW-0456">Lyase</keyword>
<dbReference type="InterPro" id="IPR009006">
    <property type="entry name" value="Ala_racemase/Decarboxylase_C"/>
</dbReference>
<evidence type="ECO:0000256" key="2">
    <source>
        <dbReference type="ARBA" id="ARBA00022793"/>
    </source>
</evidence>
<evidence type="ECO:0000313" key="11">
    <source>
        <dbReference type="EMBL" id="SLN54044.1"/>
    </source>
</evidence>
<feature type="binding site" evidence="5">
    <location>
        <position position="239"/>
    </location>
    <ligand>
        <name>pyridoxal 5'-phosphate</name>
        <dbReference type="ChEBI" id="CHEBI:597326"/>
    </ligand>
</feature>
<evidence type="ECO:0000256" key="3">
    <source>
        <dbReference type="ARBA" id="ARBA00022898"/>
    </source>
</evidence>
<dbReference type="Pfam" id="PF00278">
    <property type="entry name" value="Orn_DAP_Arg_deC"/>
    <property type="match status" value="1"/>
</dbReference>
<dbReference type="PANTHER" id="PTHR43727">
    <property type="entry name" value="DIAMINOPIMELATE DECARBOXYLASE"/>
    <property type="match status" value="1"/>
</dbReference>
<proteinExistence type="inferred from homology"/>
<feature type="binding site" evidence="5">
    <location>
        <position position="278"/>
    </location>
    <ligand>
        <name>substrate</name>
    </ligand>
</feature>
<protein>
    <recommendedName>
        <fullName evidence="5 6">Diaminopimelate decarboxylase</fullName>
        <shortName evidence="5">DAP decarboxylase</shortName>
        <shortName evidence="5">DAPDC</shortName>
        <ecNumber evidence="5 6">4.1.1.20</ecNumber>
    </recommendedName>
</protein>
<comment type="function">
    <text evidence="5">Specifically catalyzes the decarboxylation of meso-diaminopimelate (meso-DAP) to L-lysine.</text>
</comment>
<dbReference type="InterPro" id="IPR022644">
    <property type="entry name" value="De-COase2_N"/>
</dbReference>
<dbReference type="NCBIfam" id="TIGR01048">
    <property type="entry name" value="lysA"/>
    <property type="match status" value="1"/>
</dbReference>
<feature type="active site" description="Proton donor" evidence="7">
    <location>
        <position position="346"/>
    </location>
</feature>
<dbReference type="UniPathway" id="UPA00034">
    <property type="reaction ID" value="UER00027"/>
</dbReference>
<evidence type="ECO:0000256" key="7">
    <source>
        <dbReference type="PIRSR" id="PIRSR600183-50"/>
    </source>
</evidence>
<dbReference type="InterPro" id="IPR022653">
    <property type="entry name" value="De-COase2_pyr-phos_BS"/>
</dbReference>
<dbReference type="EMBL" id="FWFT01000005">
    <property type="protein sequence ID" value="SLN54044.1"/>
    <property type="molecule type" value="Genomic_DNA"/>
</dbReference>
<dbReference type="PRINTS" id="PR01179">
    <property type="entry name" value="ODADCRBXLASE"/>
</dbReference>
<dbReference type="InterPro" id="IPR022657">
    <property type="entry name" value="De-COase2_CS"/>
</dbReference>
<keyword evidence="5 8" id="KW-0457">Lysine biosynthesis</keyword>
<evidence type="ECO:0000313" key="12">
    <source>
        <dbReference type="Proteomes" id="UP000193623"/>
    </source>
</evidence>
<dbReference type="GO" id="GO:0009089">
    <property type="term" value="P:lysine biosynthetic process via diaminopimelate"/>
    <property type="evidence" value="ECO:0007669"/>
    <property type="project" value="UniProtKB-UniRule"/>
</dbReference>
<feature type="binding site" evidence="5">
    <location>
        <begin position="275"/>
        <end position="278"/>
    </location>
    <ligand>
        <name>pyridoxal 5'-phosphate</name>
        <dbReference type="ChEBI" id="CHEBI:597326"/>
    </ligand>
</feature>
<dbReference type="Gene3D" id="2.40.37.10">
    <property type="entry name" value="Lyase, Ornithine Decarboxylase, Chain A, domain 1"/>
    <property type="match status" value="1"/>
</dbReference>
<keyword evidence="2 5" id="KW-0210">Decarboxylase</keyword>
<accession>A0A1Y5T4L1</accession>
<feature type="binding site" evidence="5">
    <location>
        <position position="314"/>
    </location>
    <ligand>
        <name>substrate</name>
    </ligand>
</feature>
<dbReference type="Pfam" id="PF02784">
    <property type="entry name" value="Orn_Arg_deC_N"/>
    <property type="match status" value="1"/>
</dbReference>
<evidence type="ECO:0000256" key="6">
    <source>
        <dbReference type="NCBIfam" id="TIGR01048"/>
    </source>
</evidence>